<sequence length="282" mass="30075">MIPPDPATRTTPPASPAEPAWPPGPAAPRLAAREVHVWRAPLDLPEETALRYAQTLGPEERARAAGCRLPVQRARFVAAHGALRAVLARYTGQSPAELCLGRSERGRPHLAEDPAARPAVPVLDFNLSHAGGLALIAVTRTGRVGVDLEEVRADLDHRAMADRFLGPADAALVHGLPPEAARHAFFTRWTWREAYAKAADVPVPRLLPPPAGPATGTAPTPFAGGWKLINLPLGNGYCATVAAAGSCAPPRRWTLTQEGDRRTPPTRSVRSGRGRKEPHAHA</sequence>
<evidence type="ECO:0000259" key="4">
    <source>
        <dbReference type="Pfam" id="PF01648"/>
    </source>
</evidence>
<evidence type="ECO:0000256" key="2">
    <source>
        <dbReference type="ARBA" id="ARBA00022679"/>
    </source>
</evidence>
<reference evidence="6" key="1">
    <citation type="submission" date="2024-06" db="EMBL/GenBank/DDBJ databases">
        <title>The genome sequences of Kitasatospora sp. strain HUAS MG31.</title>
        <authorList>
            <person name="Mo P."/>
        </authorList>
    </citation>
    <scope>NUCLEOTIDE SEQUENCE</scope>
    <source>
        <strain evidence="6">HUAS MG31</strain>
    </source>
</reference>
<dbReference type="GO" id="GO:0005829">
    <property type="term" value="C:cytosol"/>
    <property type="evidence" value="ECO:0007669"/>
    <property type="project" value="TreeGrafter"/>
</dbReference>
<evidence type="ECO:0000256" key="3">
    <source>
        <dbReference type="SAM" id="MobiDB-lite"/>
    </source>
</evidence>
<feature type="domain" description="4'-phosphopantetheinyl transferase N-terminal" evidence="5">
    <location>
        <begin position="54"/>
        <end position="138"/>
    </location>
</feature>
<dbReference type="InterPro" id="IPR055066">
    <property type="entry name" value="AASDHPPT_N"/>
</dbReference>
<feature type="domain" description="4'-phosphopantetheinyl transferase" evidence="4">
    <location>
        <begin position="143"/>
        <end position="202"/>
    </location>
</feature>
<dbReference type="InterPro" id="IPR037143">
    <property type="entry name" value="4-PPantetheinyl_Trfase_dom_sf"/>
</dbReference>
<name>A0AAU8K462_9ACTN</name>
<dbReference type="PANTHER" id="PTHR12215">
    <property type="entry name" value="PHOSPHOPANTETHEINE TRANSFERASE"/>
    <property type="match status" value="1"/>
</dbReference>
<accession>A0AAU8K462</accession>
<dbReference type="AlphaFoldDB" id="A0AAU8K462"/>
<keyword evidence="2 6" id="KW-0808">Transferase</keyword>
<feature type="compositionally biased region" description="Pro residues" evidence="3">
    <location>
        <begin position="13"/>
        <end position="26"/>
    </location>
</feature>
<gene>
    <name evidence="6" type="ORF">ABWK59_25665</name>
</gene>
<dbReference type="InterPro" id="IPR050559">
    <property type="entry name" value="P-Pant_transferase_sf"/>
</dbReference>
<evidence type="ECO:0000256" key="1">
    <source>
        <dbReference type="ARBA" id="ARBA00010990"/>
    </source>
</evidence>
<dbReference type="SUPFAM" id="SSF56214">
    <property type="entry name" value="4'-phosphopantetheinyl transferase"/>
    <property type="match status" value="2"/>
</dbReference>
<dbReference type="Gene3D" id="3.90.470.20">
    <property type="entry name" value="4'-phosphopantetheinyl transferase domain"/>
    <property type="match status" value="1"/>
</dbReference>
<dbReference type="GO" id="GO:0008897">
    <property type="term" value="F:holo-[acyl-carrier-protein] synthase activity"/>
    <property type="evidence" value="ECO:0007669"/>
    <property type="project" value="InterPro"/>
</dbReference>
<evidence type="ECO:0000313" key="6">
    <source>
        <dbReference type="EMBL" id="XCM82045.1"/>
    </source>
</evidence>
<feature type="region of interest" description="Disordered" evidence="3">
    <location>
        <begin position="1"/>
        <end position="27"/>
    </location>
</feature>
<organism evidence="6">
    <name type="scientific">Kitasatospora camelliae</name>
    <dbReference type="NCBI Taxonomy" id="3156397"/>
    <lineage>
        <taxon>Bacteria</taxon>
        <taxon>Bacillati</taxon>
        <taxon>Actinomycetota</taxon>
        <taxon>Actinomycetes</taxon>
        <taxon>Kitasatosporales</taxon>
        <taxon>Streptomycetaceae</taxon>
        <taxon>Kitasatospora</taxon>
    </lineage>
</organism>
<dbReference type="InterPro" id="IPR008278">
    <property type="entry name" value="4-PPantetheinyl_Trfase_dom"/>
</dbReference>
<dbReference type="RefSeq" id="WP_354642971.1">
    <property type="nucleotide sequence ID" value="NZ_CP159872.1"/>
</dbReference>
<dbReference type="GO" id="GO:0019878">
    <property type="term" value="P:lysine biosynthetic process via aminoadipic acid"/>
    <property type="evidence" value="ECO:0007669"/>
    <property type="project" value="TreeGrafter"/>
</dbReference>
<dbReference type="GO" id="GO:0000287">
    <property type="term" value="F:magnesium ion binding"/>
    <property type="evidence" value="ECO:0007669"/>
    <property type="project" value="InterPro"/>
</dbReference>
<dbReference type="Pfam" id="PF01648">
    <property type="entry name" value="ACPS"/>
    <property type="match status" value="1"/>
</dbReference>
<comment type="similarity">
    <text evidence="1">Belongs to the P-Pant transferase superfamily. Gsp/Sfp/HetI/AcpT family.</text>
</comment>
<proteinExistence type="inferred from homology"/>
<dbReference type="PANTHER" id="PTHR12215:SF10">
    <property type="entry name" value="L-AMINOADIPATE-SEMIALDEHYDE DEHYDROGENASE-PHOSPHOPANTETHEINYL TRANSFERASE"/>
    <property type="match status" value="1"/>
</dbReference>
<dbReference type="Pfam" id="PF22624">
    <property type="entry name" value="AASDHPPT_N"/>
    <property type="match status" value="1"/>
</dbReference>
<protein>
    <submittedName>
        <fullName evidence="6">4'-phosphopantetheinyl transferase superfamily protein</fullName>
    </submittedName>
</protein>
<dbReference type="KEGG" id="kcm:ABWK59_25665"/>
<feature type="region of interest" description="Disordered" evidence="3">
    <location>
        <begin position="251"/>
        <end position="282"/>
    </location>
</feature>
<evidence type="ECO:0000259" key="5">
    <source>
        <dbReference type="Pfam" id="PF22624"/>
    </source>
</evidence>
<dbReference type="EMBL" id="CP159872">
    <property type="protein sequence ID" value="XCM82045.1"/>
    <property type="molecule type" value="Genomic_DNA"/>
</dbReference>